<dbReference type="InterPro" id="IPR019821">
    <property type="entry name" value="Kinesin_motor_CS"/>
</dbReference>
<comment type="similarity">
    <text evidence="6 7">Belongs to the TRAFAC class myosin-kinesin ATPase superfamily. Kinesin family.</text>
</comment>
<feature type="binding site" evidence="6">
    <location>
        <begin position="112"/>
        <end position="119"/>
    </location>
    <ligand>
        <name>ATP</name>
        <dbReference type="ChEBI" id="CHEBI:30616"/>
    </ligand>
</feature>
<gene>
    <name evidence="11" type="primary">Aste57867_25480</name>
    <name evidence="10" type="ORF">As57867_025401</name>
    <name evidence="11" type="ORF">ASTE57867_25480</name>
</gene>
<dbReference type="Pfam" id="PF00225">
    <property type="entry name" value="Kinesin"/>
    <property type="match status" value="1"/>
</dbReference>
<dbReference type="PROSITE" id="PS00411">
    <property type="entry name" value="KINESIN_MOTOR_1"/>
    <property type="match status" value="1"/>
</dbReference>
<dbReference type="InterPro" id="IPR036961">
    <property type="entry name" value="Kinesin_motor_dom_sf"/>
</dbReference>
<dbReference type="Proteomes" id="UP000332933">
    <property type="component" value="Unassembled WGS sequence"/>
</dbReference>
<dbReference type="AlphaFoldDB" id="A0A485LU78"/>
<evidence type="ECO:0000313" key="10">
    <source>
        <dbReference type="EMBL" id="KAF0682392.1"/>
    </source>
</evidence>
<dbReference type="GO" id="GO:0005874">
    <property type="term" value="C:microtubule"/>
    <property type="evidence" value="ECO:0007669"/>
    <property type="project" value="UniProtKB-KW"/>
</dbReference>
<proteinExistence type="inferred from homology"/>
<dbReference type="Gene3D" id="3.40.850.10">
    <property type="entry name" value="Kinesin motor domain"/>
    <property type="match status" value="1"/>
</dbReference>
<dbReference type="SMART" id="SM00129">
    <property type="entry name" value="KISc"/>
    <property type="match status" value="1"/>
</dbReference>
<keyword evidence="1 7" id="KW-0493">Microtubule</keyword>
<keyword evidence="3 6" id="KW-0067">ATP-binding</keyword>
<dbReference type="InterPro" id="IPR001752">
    <property type="entry name" value="Kinesin_motor_dom"/>
</dbReference>
<dbReference type="EMBL" id="CAADRA010007566">
    <property type="protein sequence ID" value="VFU02103.1"/>
    <property type="molecule type" value="Genomic_DNA"/>
</dbReference>
<evidence type="ECO:0000313" key="12">
    <source>
        <dbReference type="Proteomes" id="UP000332933"/>
    </source>
</evidence>
<dbReference type="EMBL" id="VJMH01007540">
    <property type="protein sequence ID" value="KAF0682392.1"/>
    <property type="molecule type" value="Genomic_DNA"/>
</dbReference>
<dbReference type="OrthoDB" id="3176171at2759"/>
<keyword evidence="4 8" id="KW-0175">Coiled coil</keyword>
<keyword evidence="12" id="KW-1185">Reference proteome</keyword>
<reference evidence="11 12" key="1">
    <citation type="submission" date="2019-03" db="EMBL/GenBank/DDBJ databases">
        <authorList>
            <person name="Gaulin E."/>
            <person name="Dumas B."/>
        </authorList>
    </citation>
    <scope>NUCLEOTIDE SEQUENCE [LARGE SCALE GENOMIC DNA]</scope>
    <source>
        <strain evidence="11">CBS 568.67</strain>
    </source>
</reference>
<dbReference type="SUPFAM" id="SSF52540">
    <property type="entry name" value="P-loop containing nucleoside triphosphate hydrolases"/>
    <property type="match status" value="1"/>
</dbReference>
<accession>A0A485LU78</accession>
<dbReference type="GO" id="GO:0008017">
    <property type="term" value="F:microtubule binding"/>
    <property type="evidence" value="ECO:0007669"/>
    <property type="project" value="InterPro"/>
</dbReference>
<evidence type="ECO:0000256" key="1">
    <source>
        <dbReference type="ARBA" id="ARBA00022701"/>
    </source>
</evidence>
<evidence type="ECO:0000256" key="7">
    <source>
        <dbReference type="RuleBase" id="RU000394"/>
    </source>
</evidence>
<dbReference type="GO" id="GO:0003777">
    <property type="term" value="F:microtubule motor activity"/>
    <property type="evidence" value="ECO:0007669"/>
    <property type="project" value="InterPro"/>
</dbReference>
<reference evidence="10" key="2">
    <citation type="submission" date="2019-06" db="EMBL/GenBank/DDBJ databases">
        <title>Genomics analysis of Aphanomyces spp. identifies a new class of oomycete effector associated with host adaptation.</title>
        <authorList>
            <person name="Gaulin E."/>
        </authorList>
    </citation>
    <scope>NUCLEOTIDE SEQUENCE</scope>
    <source>
        <strain evidence="10">CBS 578.67</strain>
    </source>
</reference>
<dbReference type="CDD" id="cd00106">
    <property type="entry name" value="KISc"/>
    <property type="match status" value="1"/>
</dbReference>
<dbReference type="InterPro" id="IPR027640">
    <property type="entry name" value="Kinesin-like_fam"/>
</dbReference>
<dbReference type="GO" id="GO:0005524">
    <property type="term" value="F:ATP binding"/>
    <property type="evidence" value="ECO:0007669"/>
    <property type="project" value="UniProtKB-UniRule"/>
</dbReference>
<evidence type="ECO:0000256" key="2">
    <source>
        <dbReference type="ARBA" id="ARBA00022741"/>
    </source>
</evidence>
<evidence type="ECO:0000313" key="11">
    <source>
        <dbReference type="EMBL" id="VFU02103.1"/>
    </source>
</evidence>
<evidence type="ECO:0000256" key="5">
    <source>
        <dbReference type="ARBA" id="ARBA00023175"/>
    </source>
</evidence>
<evidence type="ECO:0000259" key="9">
    <source>
        <dbReference type="PROSITE" id="PS50067"/>
    </source>
</evidence>
<dbReference type="PRINTS" id="PR00380">
    <property type="entry name" value="KINESINHEAVY"/>
</dbReference>
<organism evidence="11 12">
    <name type="scientific">Aphanomyces stellatus</name>
    <dbReference type="NCBI Taxonomy" id="120398"/>
    <lineage>
        <taxon>Eukaryota</taxon>
        <taxon>Sar</taxon>
        <taxon>Stramenopiles</taxon>
        <taxon>Oomycota</taxon>
        <taxon>Saprolegniomycetes</taxon>
        <taxon>Saprolegniales</taxon>
        <taxon>Verrucalvaceae</taxon>
        <taxon>Aphanomyces</taxon>
    </lineage>
</organism>
<dbReference type="PANTHER" id="PTHR47968">
    <property type="entry name" value="CENTROMERE PROTEIN E"/>
    <property type="match status" value="1"/>
</dbReference>
<feature type="coiled-coil region" evidence="8">
    <location>
        <begin position="529"/>
        <end position="563"/>
    </location>
</feature>
<dbReference type="PROSITE" id="PS50067">
    <property type="entry name" value="KINESIN_MOTOR_2"/>
    <property type="match status" value="1"/>
</dbReference>
<dbReference type="PANTHER" id="PTHR47968:SF36">
    <property type="entry name" value="KINESIN HEAVY CHAIN ISOFORM X1"/>
    <property type="match status" value="1"/>
</dbReference>
<keyword evidence="5 6" id="KW-0505">Motor protein</keyword>
<evidence type="ECO:0000256" key="8">
    <source>
        <dbReference type="SAM" id="Coils"/>
    </source>
</evidence>
<keyword evidence="2 6" id="KW-0547">Nucleotide-binding</keyword>
<feature type="domain" description="Kinesin motor" evidence="9">
    <location>
        <begin position="9"/>
        <end position="352"/>
    </location>
</feature>
<dbReference type="GO" id="GO:0007018">
    <property type="term" value="P:microtubule-based movement"/>
    <property type="evidence" value="ECO:0007669"/>
    <property type="project" value="InterPro"/>
</dbReference>
<protein>
    <recommendedName>
        <fullName evidence="7">Kinesin-like protein</fullName>
    </recommendedName>
</protein>
<evidence type="ECO:0000256" key="3">
    <source>
        <dbReference type="ARBA" id="ARBA00022840"/>
    </source>
</evidence>
<evidence type="ECO:0000256" key="6">
    <source>
        <dbReference type="PROSITE-ProRule" id="PRU00283"/>
    </source>
</evidence>
<evidence type="ECO:0000256" key="4">
    <source>
        <dbReference type="ARBA" id="ARBA00023054"/>
    </source>
</evidence>
<name>A0A485LU78_9STRA</name>
<dbReference type="InterPro" id="IPR027417">
    <property type="entry name" value="P-loop_NTPase"/>
</dbReference>
<sequence>MATAASSERVRVFCRLRPYVEHADAQPEDDEVDKETFVTGATSAAAGRRLAVQARGDNGVLVHADADTTAKEFAFDGCFRDDCDQESVYNTSARDLVQSVLDGYNATIMAYGQTGSGKTHTMLGKAMDGIIPRCLRDLVSLRPSTLSTARVVLKASYVQVYCERVYDLLEPLTLPNALQIRESDERGVFVDGVALAPVSSIQECLALMDRGNANRTVASTNMNAHSSRSHAIFTMHVETTDVMDGHEVIQISQLNLVDLAGSERVKKSLVRGSHVNELKAINLSLSALGNCISALSKAQAHVPYRDSKLTRLLQHSLGGNAKTSLILTVNPDMTEASESLATLQFGQRAMQVTVQARVHVVPDYKRLADALQTKLDLQMDRVNELDMELHATRQSEATLANQVEDLRVAHAQAMFELHATKATHGPVVPALPSSSVDATSSSTNDPPSSAIDVVAAIEARVADLVHQHTVELNQLKHRYDQQVAAHKQVANRANQEWHNVEHELSAERTAHLATLQDVRDAKEKLWALDAASTERLSELSAEKKELEAQVAASLKHIQALDAARRTLDDKVQALEAGKGQLESSLDTNYVSRAQVREMEALYADAIAKLQHRVESLETTNVQKKSSAAAAAALTSMVALPPVKDPLAKRTVVQDTLVPKKAVAKVGRVMPAGRR</sequence>